<feature type="region of interest" description="Disordered" evidence="1">
    <location>
        <begin position="1"/>
        <end position="29"/>
    </location>
</feature>
<feature type="compositionally biased region" description="Acidic residues" evidence="1">
    <location>
        <begin position="398"/>
        <end position="408"/>
    </location>
</feature>
<feature type="compositionally biased region" description="Low complexity" evidence="1">
    <location>
        <begin position="409"/>
        <end position="420"/>
    </location>
</feature>
<name>G0N208_CAEBE</name>
<gene>
    <name evidence="2" type="ORF">CAEBREN_00744</name>
</gene>
<protein>
    <submittedName>
        <fullName evidence="2">Uncharacterized protein</fullName>
    </submittedName>
</protein>
<sequence length="751" mass="84778">MNDKDGTPGGQPNQGPMDTTGGKPFYGISNGNTGNGLTICDKVEQLLEGISRDTIQQPDNLPAKGMSSTTQPTHYEPNYGIVTRSDAEISETVRKFFEEDAKKTAQHGGDPIIETAKERNTWTPPPHNGMIRKKKIPAVRYEDPFQDLVLDLGDRPIEELEQTSQSTRIDNFYKELENPDYNKSEGSKQNTTPRRKGNGAQQNKNRDSYEMYDIVPTNYILKKTASFKNSSVLNRGQTVTKSIVCNVDQQTDKPETKDAMQQTDVVKKYHRGRRFSEPSAFDLSRSDITELLRESLKLPAETLLEKDVQNVQKGDHQPAGDNGMEVENISLNGNGVEEEQKQEEQNLQQDDEMNETGEEDISMEAYSPTISERDIIDENAPPPKKAKLDPLQVNTDPLEGEEFEEVEEYSSTSSRSRSPSPQRQGFFFKLGTNQPVVKETRNSPSSPEPAGGYQKQLINAAAEKKRELLLQAEQLKRRKIIEKALSTTPASARNELLQVKSRNDMPHRKLARDSPTSPDANLNHSATPVYYRVNRDYSTIPRPQKETDATKMVQDKILGEEAVRANGGEPGTSEPVKHTVPLKKTSALNQALAELLSRPVTKIVLEKHHYLPEFRPTHEYIPQIVDSAPFETHDEQMKLLYKISSNSSWVPPNRDAPLPHERGIDYWNWTAGQFISWIASFCHNKYVLSNLLLANLNGKIIYTHEPDYSLLRNFGLNVEVSNVICHNFRILKDKCRIYGNLGTLRLPQGFF</sequence>
<evidence type="ECO:0000313" key="2">
    <source>
        <dbReference type="EMBL" id="EGT50300.1"/>
    </source>
</evidence>
<evidence type="ECO:0000256" key="1">
    <source>
        <dbReference type="SAM" id="MobiDB-lite"/>
    </source>
</evidence>
<dbReference type="AlphaFoldDB" id="G0N208"/>
<evidence type="ECO:0000313" key="3">
    <source>
        <dbReference type="Proteomes" id="UP000008068"/>
    </source>
</evidence>
<feature type="region of interest" description="Disordered" evidence="1">
    <location>
        <begin position="176"/>
        <end position="209"/>
    </location>
</feature>
<proteinExistence type="predicted"/>
<feature type="region of interest" description="Disordered" evidence="1">
    <location>
        <begin position="56"/>
        <end position="78"/>
    </location>
</feature>
<dbReference type="HOGENOM" id="CLU_370563_0_0_1"/>
<keyword evidence="3" id="KW-1185">Reference proteome</keyword>
<dbReference type="Proteomes" id="UP000008068">
    <property type="component" value="Unassembled WGS sequence"/>
</dbReference>
<accession>G0N208</accession>
<feature type="region of interest" description="Disordered" evidence="1">
    <location>
        <begin position="336"/>
        <end position="453"/>
    </location>
</feature>
<feature type="compositionally biased region" description="Basic and acidic residues" evidence="1">
    <location>
        <begin position="176"/>
        <end position="186"/>
    </location>
</feature>
<reference evidence="3" key="1">
    <citation type="submission" date="2011-07" db="EMBL/GenBank/DDBJ databases">
        <authorList>
            <consortium name="Caenorhabditis brenneri Sequencing and Analysis Consortium"/>
            <person name="Wilson R.K."/>
        </authorList>
    </citation>
    <scope>NUCLEOTIDE SEQUENCE [LARGE SCALE GENOMIC DNA]</scope>
    <source>
        <strain evidence="3">PB2801</strain>
    </source>
</reference>
<feature type="compositionally biased region" description="Acidic residues" evidence="1">
    <location>
        <begin position="349"/>
        <end position="362"/>
    </location>
</feature>
<dbReference type="InParanoid" id="G0N208"/>
<organism evidence="3">
    <name type="scientific">Caenorhabditis brenneri</name>
    <name type="common">Nematode worm</name>
    <dbReference type="NCBI Taxonomy" id="135651"/>
    <lineage>
        <taxon>Eukaryota</taxon>
        <taxon>Metazoa</taxon>
        <taxon>Ecdysozoa</taxon>
        <taxon>Nematoda</taxon>
        <taxon>Chromadorea</taxon>
        <taxon>Rhabditida</taxon>
        <taxon>Rhabditina</taxon>
        <taxon>Rhabditomorpha</taxon>
        <taxon>Rhabditoidea</taxon>
        <taxon>Rhabditidae</taxon>
        <taxon>Peloderinae</taxon>
        <taxon>Caenorhabditis</taxon>
    </lineage>
</organism>
<dbReference type="EMBL" id="GL379828">
    <property type="protein sequence ID" value="EGT50300.1"/>
    <property type="molecule type" value="Genomic_DNA"/>
</dbReference>